<dbReference type="GO" id="GO:0046540">
    <property type="term" value="C:U4/U6 x U5 tri-snRNP complex"/>
    <property type="evidence" value="ECO:0007669"/>
    <property type="project" value="TreeGrafter"/>
</dbReference>
<evidence type="ECO:0000256" key="1">
    <source>
        <dbReference type="ARBA" id="ARBA00004123"/>
    </source>
</evidence>
<dbReference type="EMBL" id="LSSM01002555">
    <property type="protein sequence ID" value="OMJ21260.1"/>
    <property type="molecule type" value="Genomic_DNA"/>
</dbReference>
<evidence type="ECO:0000256" key="9">
    <source>
        <dbReference type="ARBA" id="ARBA00022884"/>
    </source>
</evidence>
<dbReference type="PANTHER" id="PTHR11021">
    <property type="entry name" value="SMALL NUCLEAR RIBONUCLEOPROTEIN F SNRNP-F"/>
    <property type="match status" value="1"/>
</dbReference>
<dbReference type="EMBL" id="LSSM01005401">
    <property type="protein sequence ID" value="OMJ12769.1"/>
    <property type="molecule type" value="Genomic_DNA"/>
</dbReference>
<keyword evidence="12" id="KW-0687">Ribonucleoprotein</keyword>
<protein>
    <submittedName>
        <fullName evidence="15">Sm-like protein LSM6A</fullName>
    </submittedName>
</protein>
<keyword evidence="7" id="KW-0819">tRNA processing</keyword>
<evidence type="ECO:0000256" key="2">
    <source>
        <dbReference type="ARBA" id="ARBA00004496"/>
    </source>
</evidence>
<dbReference type="GO" id="GO:0008033">
    <property type="term" value="P:tRNA processing"/>
    <property type="evidence" value="ECO:0007669"/>
    <property type="project" value="UniProtKB-KW"/>
</dbReference>
<dbReference type="CDD" id="cd01726">
    <property type="entry name" value="LSm6"/>
    <property type="match status" value="1"/>
</dbReference>
<evidence type="ECO:0000256" key="3">
    <source>
        <dbReference type="ARBA" id="ARBA00007927"/>
    </source>
</evidence>
<proteinExistence type="inferred from homology"/>
<accession>A0A1R1Y340</accession>
<dbReference type="Gene3D" id="2.30.30.100">
    <property type="match status" value="1"/>
</dbReference>
<name>A0A1R1Y340_9FUNG</name>
<keyword evidence="10" id="KW-0508">mRNA splicing</keyword>
<keyword evidence="9" id="KW-0694">RNA-binding</keyword>
<reference evidence="15" key="1">
    <citation type="submission" date="2017-01" db="EMBL/GenBank/DDBJ databases">
        <authorList>
            <person name="Mah S.A."/>
            <person name="Swanson W.J."/>
            <person name="Moy G.W."/>
            <person name="Vacquier V.D."/>
        </authorList>
    </citation>
    <scope>NUCLEOTIDE SEQUENCE [LARGE SCALE GENOMIC DNA]</scope>
    <source>
        <strain evidence="15">ID-206-W2</strain>
    </source>
</reference>
<evidence type="ECO:0000256" key="10">
    <source>
        <dbReference type="ARBA" id="ARBA00023187"/>
    </source>
</evidence>
<dbReference type="GO" id="GO:0000932">
    <property type="term" value="C:P-body"/>
    <property type="evidence" value="ECO:0007669"/>
    <property type="project" value="TreeGrafter"/>
</dbReference>
<evidence type="ECO:0000256" key="6">
    <source>
        <dbReference type="ARBA" id="ARBA00022664"/>
    </source>
</evidence>
<evidence type="ECO:0000256" key="5">
    <source>
        <dbReference type="ARBA" id="ARBA00022552"/>
    </source>
</evidence>
<dbReference type="GO" id="GO:0005681">
    <property type="term" value="C:spliceosomal complex"/>
    <property type="evidence" value="ECO:0007669"/>
    <property type="project" value="UniProtKB-KW"/>
</dbReference>
<dbReference type="GO" id="GO:0005732">
    <property type="term" value="C:sno(s)RNA-containing ribonucleoprotein complex"/>
    <property type="evidence" value="ECO:0007669"/>
    <property type="project" value="TreeGrafter"/>
</dbReference>
<comment type="caution">
    <text evidence="15">The sequence shown here is derived from an EMBL/GenBank/DDBJ whole genome shotgun (WGS) entry which is preliminary data.</text>
</comment>
<keyword evidence="4" id="KW-0963">Cytoplasm</keyword>
<gene>
    <name evidence="15" type="ORF">AYI69_g5892</name>
    <name evidence="14" type="ORF">AYI69_g9274</name>
</gene>
<sequence>MENNQAQKSPSEYLKNIIGSQVVVRLNSGIDYKGTLACLDGYMNITMENTEEYFDGVLKNSYGDAFIRGNNGMFFSLFNVTNTHLLDLIISPIFLTTSHTVFLKNTLDIITYLYI</sequence>
<dbReference type="OrthoDB" id="268799at2759"/>
<keyword evidence="16" id="KW-1185">Reference proteome</keyword>
<keyword evidence="8" id="KW-0747">Spliceosome</keyword>
<dbReference type="PROSITE" id="PS52002">
    <property type="entry name" value="SM"/>
    <property type="match status" value="1"/>
</dbReference>
<dbReference type="InterPro" id="IPR047575">
    <property type="entry name" value="Sm"/>
</dbReference>
<dbReference type="GO" id="GO:0030490">
    <property type="term" value="P:maturation of SSU-rRNA"/>
    <property type="evidence" value="ECO:0007669"/>
    <property type="project" value="TreeGrafter"/>
</dbReference>
<feature type="domain" description="Sm" evidence="13">
    <location>
        <begin position="9"/>
        <end position="81"/>
    </location>
</feature>
<dbReference type="FunFam" id="2.30.30.100:FF:000044">
    <property type="entry name" value="Probable U6 snRNA-associated Sm-like protein LSm6"/>
    <property type="match status" value="1"/>
</dbReference>
<dbReference type="GO" id="GO:0005730">
    <property type="term" value="C:nucleolus"/>
    <property type="evidence" value="ECO:0007669"/>
    <property type="project" value="TreeGrafter"/>
</dbReference>
<reference evidence="16" key="2">
    <citation type="submission" date="2017-01" db="EMBL/GenBank/DDBJ databases">
        <authorList>
            <person name="Wang Y."/>
            <person name="White M."/>
            <person name="Kvist S."/>
            <person name="Moncalvo J.-M."/>
        </authorList>
    </citation>
    <scope>NUCLEOTIDE SEQUENCE [LARGE SCALE GENOMIC DNA]</scope>
    <source>
        <strain evidence="16">ID-206-W2</strain>
    </source>
</reference>
<keyword evidence="6" id="KW-0507">mRNA processing</keyword>
<dbReference type="GO" id="GO:0003723">
    <property type="term" value="F:RNA binding"/>
    <property type="evidence" value="ECO:0007669"/>
    <property type="project" value="UniProtKB-KW"/>
</dbReference>
<comment type="similarity">
    <text evidence="3">Belongs to the snRNP Sm proteins family. SmF/LSm6 subfamily.</text>
</comment>
<keyword evidence="5" id="KW-0698">rRNA processing</keyword>
<evidence type="ECO:0000256" key="11">
    <source>
        <dbReference type="ARBA" id="ARBA00023242"/>
    </source>
</evidence>
<organism evidence="15 16">
    <name type="scientific">Smittium culicis</name>
    <dbReference type="NCBI Taxonomy" id="133412"/>
    <lineage>
        <taxon>Eukaryota</taxon>
        <taxon>Fungi</taxon>
        <taxon>Fungi incertae sedis</taxon>
        <taxon>Zoopagomycota</taxon>
        <taxon>Kickxellomycotina</taxon>
        <taxon>Harpellomycetes</taxon>
        <taxon>Harpellales</taxon>
        <taxon>Legeriomycetaceae</taxon>
        <taxon>Smittium</taxon>
    </lineage>
</organism>
<dbReference type="Pfam" id="PF01423">
    <property type="entry name" value="LSM"/>
    <property type="match status" value="1"/>
</dbReference>
<evidence type="ECO:0000313" key="15">
    <source>
        <dbReference type="EMBL" id="OMJ21260.1"/>
    </source>
</evidence>
<evidence type="ECO:0000259" key="13">
    <source>
        <dbReference type="PROSITE" id="PS52002"/>
    </source>
</evidence>
<dbReference type="GO" id="GO:0000398">
    <property type="term" value="P:mRNA splicing, via spliceosome"/>
    <property type="evidence" value="ECO:0007669"/>
    <property type="project" value="InterPro"/>
</dbReference>
<comment type="subcellular location">
    <subcellularLocation>
        <location evidence="2">Cytoplasm</location>
    </subcellularLocation>
    <subcellularLocation>
        <location evidence="1">Nucleus</location>
    </subcellularLocation>
</comment>
<evidence type="ECO:0000313" key="14">
    <source>
        <dbReference type="EMBL" id="OMJ12769.1"/>
    </source>
</evidence>
<dbReference type="PANTHER" id="PTHR11021:SF1">
    <property type="entry name" value="U6 SNRNA-ASSOCIATED SM-LIKE PROTEIN LSM6"/>
    <property type="match status" value="1"/>
</dbReference>
<evidence type="ECO:0000256" key="8">
    <source>
        <dbReference type="ARBA" id="ARBA00022728"/>
    </source>
</evidence>
<dbReference type="InterPro" id="IPR010920">
    <property type="entry name" value="LSM_dom_sf"/>
</dbReference>
<evidence type="ECO:0000256" key="12">
    <source>
        <dbReference type="ARBA" id="ARBA00023274"/>
    </source>
</evidence>
<dbReference type="Proteomes" id="UP000187429">
    <property type="component" value="Unassembled WGS sequence"/>
</dbReference>
<evidence type="ECO:0000256" key="4">
    <source>
        <dbReference type="ARBA" id="ARBA00022490"/>
    </source>
</evidence>
<dbReference type="InterPro" id="IPR016487">
    <property type="entry name" value="Lsm6/sSmF"/>
</dbReference>
<dbReference type="InterPro" id="IPR001163">
    <property type="entry name" value="Sm_dom_euk/arc"/>
</dbReference>
<evidence type="ECO:0000313" key="16">
    <source>
        <dbReference type="Proteomes" id="UP000187429"/>
    </source>
</evidence>
<dbReference type="AlphaFoldDB" id="A0A1R1Y340"/>
<dbReference type="SUPFAM" id="SSF50182">
    <property type="entry name" value="Sm-like ribonucleoproteins"/>
    <property type="match status" value="1"/>
</dbReference>
<keyword evidence="11" id="KW-0539">Nucleus</keyword>
<evidence type="ECO:0000256" key="7">
    <source>
        <dbReference type="ARBA" id="ARBA00022694"/>
    </source>
</evidence>
<dbReference type="SMART" id="SM00651">
    <property type="entry name" value="Sm"/>
    <property type="match status" value="1"/>
</dbReference>
<dbReference type="GO" id="GO:0005688">
    <property type="term" value="C:U6 snRNP"/>
    <property type="evidence" value="ECO:0007669"/>
    <property type="project" value="TreeGrafter"/>
</dbReference>